<proteinExistence type="inferred from homology"/>
<comment type="function">
    <text evidence="9">Catalyzes the NADPH-dependent reduction of glutamyl-tRNA(Glu) to glutamate 1-semialdehyde (GSA).</text>
</comment>
<accession>A0A1N6GJH6</accession>
<gene>
    <name evidence="9" type="primary">hemA</name>
    <name evidence="18" type="ORF">SAMN05443662_1373</name>
</gene>
<organism evidence="18 19">
    <name type="scientific">Sulfurivirga caldicuralii</name>
    <dbReference type="NCBI Taxonomy" id="364032"/>
    <lineage>
        <taxon>Bacteria</taxon>
        <taxon>Pseudomonadati</taxon>
        <taxon>Pseudomonadota</taxon>
        <taxon>Gammaproteobacteria</taxon>
        <taxon>Thiotrichales</taxon>
        <taxon>Piscirickettsiaceae</taxon>
        <taxon>Sulfurivirga</taxon>
    </lineage>
</organism>
<evidence type="ECO:0000313" key="19">
    <source>
        <dbReference type="Proteomes" id="UP000198461"/>
    </source>
</evidence>
<dbReference type="InterPro" id="IPR036343">
    <property type="entry name" value="GluRdtase_N_sf"/>
</dbReference>
<dbReference type="GO" id="GO:0008883">
    <property type="term" value="F:glutamyl-tRNA reductase activity"/>
    <property type="evidence" value="ECO:0007669"/>
    <property type="project" value="UniProtKB-UniRule"/>
</dbReference>
<dbReference type="NCBIfam" id="TIGR01035">
    <property type="entry name" value="hemA"/>
    <property type="match status" value="1"/>
</dbReference>
<dbReference type="FunFam" id="3.30.460.30:FF:000001">
    <property type="entry name" value="Glutamyl-tRNA reductase"/>
    <property type="match status" value="1"/>
</dbReference>
<feature type="active site" description="Nucleophile" evidence="9 10">
    <location>
        <position position="50"/>
    </location>
</feature>
<protein>
    <recommendedName>
        <fullName evidence="8 9">Glutamyl-tRNA reductase</fullName>
        <shortName evidence="9">GluTR</shortName>
        <ecNumber evidence="3 9">1.2.1.70</ecNumber>
    </recommendedName>
</protein>
<feature type="binding site" evidence="9 11">
    <location>
        <begin position="113"/>
        <end position="115"/>
    </location>
    <ligand>
        <name>substrate</name>
    </ligand>
</feature>
<keyword evidence="5 9" id="KW-0560">Oxidoreductase</keyword>
<dbReference type="UniPathway" id="UPA00251">
    <property type="reaction ID" value="UER00316"/>
</dbReference>
<comment type="catalytic activity">
    <reaction evidence="7 9 14">
        <text>(S)-4-amino-5-oxopentanoate + tRNA(Glu) + NADP(+) = L-glutamyl-tRNA(Glu) + NADPH + H(+)</text>
        <dbReference type="Rhea" id="RHEA:12344"/>
        <dbReference type="Rhea" id="RHEA-COMP:9663"/>
        <dbReference type="Rhea" id="RHEA-COMP:9680"/>
        <dbReference type="ChEBI" id="CHEBI:15378"/>
        <dbReference type="ChEBI" id="CHEBI:57501"/>
        <dbReference type="ChEBI" id="CHEBI:57783"/>
        <dbReference type="ChEBI" id="CHEBI:58349"/>
        <dbReference type="ChEBI" id="CHEBI:78442"/>
        <dbReference type="ChEBI" id="CHEBI:78520"/>
        <dbReference type="EC" id="1.2.1.70"/>
    </reaction>
</comment>
<dbReference type="EC" id="1.2.1.70" evidence="3 9"/>
<dbReference type="Gene3D" id="3.30.460.30">
    <property type="entry name" value="Glutamyl-tRNA reductase, N-terminal domain"/>
    <property type="match status" value="1"/>
</dbReference>
<dbReference type="STRING" id="364032.SAMN05443662_1373"/>
<evidence type="ECO:0000256" key="10">
    <source>
        <dbReference type="PIRSR" id="PIRSR000445-1"/>
    </source>
</evidence>
<dbReference type="CDD" id="cd05213">
    <property type="entry name" value="NAD_bind_Glutamyl_tRNA_reduct"/>
    <property type="match status" value="1"/>
</dbReference>
<evidence type="ECO:0000259" key="17">
    <source>
        <dbReference type="Pfam" id="PF05201"/>
    </source>
</evidence>
<dbReference type="GO" id="GO:0050661">
    <property type="term" value="F:NADP binding"/>
    <property type="evidence" value="ECO:0007669"/>
    <property type="project" value="InterPro"/>
</dbReference>
<dbReference type="SUPFAM" id="SSF69742">
    <property type="entry name" value="Glutamyl tRNA-reductase catalytic, N-terminal domain"/>
    <property type="match status" value="1"/>
</dbReference>
<evidence type="ECO:0000256" key="7">
    <source>
        <dbReference type="ARBA" id="ARBA00047464"/>
    </source>
</evidence>
<dbReference type="InterPro" id="IPR015895">
    <property type="entry name" value="4pyrrol_synth_GluRdtase_N"/>
</dbReference>
<evidence type="ECO:0000256" key="1">
    <source>
        <dbReference type="ARBA" id="ARBA00005059"/>
    </source>
</evidence>
<keyword evidence="6 9" id="KW-0627">Porphyrin biosynthesis</keyword>
<feature type="binding site" evidence="9 12">
    <location>
        <begin position="188"/>
        <end position="193"/>
    </location>
    <ligand>
        <name>NADP(+)</name>
        <dbReference type="ChEBI" id="CHEBI:58349"/>
    </ligand>
</feature>
<dbReference type="InterPro" id="IPR006151">
    <property type="entry name" value="Shikm_DH/Glu-tRNA_Rdtase"/>
</dbReference>
<evidence type="ECO:0000256" key="14">
    <source>
        <dbReference type="RuleBase" id="RU000584"/>
    </source>
</evidence>
<feature type="binding site" evidence="9 11">
    <location>
        <position position="108"/>
    </location>
    <ligand>
        <name>substrate</name>
    </ligand>
</feature>
<feature type="binding site" evidence="9 11">
    <location>
        <position position="119"/>
    </location>
    <ligand>
        <name>substrate</name>
    </ligand>
</feature>
<dbReference type="InterPro" id="IPR036453">
    <property type="entry name" value="GluRdtase_dimer_dom_sf"/>
</dbReference>
<reference evidence="19" key="1">
    <citation type="submission" date="2016-11" db="EMBL/GenBank/DDBJ databases">
        <authorList>
            <person name="Varghese N."/>
            <person name="Submissions S."/>
        </authorList>
    </citation>
    <scope>NUCLEOTIDE SEQUENCE [LARGE SCALE GENOMIC DNA]</scope>
    <source>
        <strain evidence="19">DSM 17737</strain>
    </source>
</reference>
<dbReference type="HAMAP" id="MF_00087">
    <property type="entry name" value="Glu_tRNA_reductase"/>
    <property type="match status" value="1"/>
</dbReference>
<evidence type="ECO:0000259" key="15">
    <source>
        <dbReference type="Pfam" id="PF00745"/>
    </source>
</evidence>
<comment type="pathway">
    <text evidence="1 9 14">Porphyrin-containing compound metabolism; protoporphyrin-IX biosynthesis; 5-aminolevulinate from L-glutamyl-tRNA(Glu): step 1/2.</text>
</comment>
<dbReference type="Proteomes" id="UP000198461">
    <property type="component" value="Unassembled WGS sequence"/>
</dbReference>
<evidence type="ECO:0000256" key="6">
    <source>
        <dbReference type="ARBA" id="ARBA00023244"/>
    </source>
</evidence>
<feature type="site" description="Important for activity" evidence="9 13">
    <location>
        <position position="98"/>
    </location>
</feature>
<dbReference type="PIRSF" id="PIRSF000445">
    <property type="entry name" value="4pyrrol_synth_GluRdtase"/>
    <property type="match status" value="1"/>
</dbReference>
<evidence type="ECO:0000256" key="5">
    <source>
        <dbReference type="ARBA" id="ARBA00023002"/>
    </source>
</evidence>
<dbReference type="Gene3D" id="3.40.50.720">
    <property type="entry name" value="NAD(P)-binding Rossmann-like Domain"/>
    <property type="match status" value="1"/>
</dbReference>
<evidence type="ECO:0000259" key="16">
    <source>
        <dbReference type="Pfam" id="PF01488"/>
    </source>
</evidence>
<feature type="domain" description="Quinate/shikimate 5-dehydrogenase/glutamyl-tRNA reductase" evidence="16">
    <location>
        <begin position="171"/>
        <end position="305"/>
    </location>
</feature>
<evidence type="ECO:0000313" key="18">
    <source>
        <dbReference type="EMBL" id="SIO07677.1"/>
    </source>
</evidence>
<evidence type="ECO:0000256" key="4">
    <source>
        <dbReference type="ARBA" id="ARBA00022857"/>
    </source>
</evidence>
<dbReference type="AlphaFoldDB" id="A0A1N6GJH6"/>
<feature type="domain" description="Glutamyl-tRNA reductase N-terminal" evidence="17">
    <location>
        <begin position="7"/>
        <end position="155"/>
    </location>
</feature>
<dbReference type="SUPFAM" id="SSF51735">
    <property type="entry name" value="NAD(P)-binding Rossmann-fold domains"/>
    <property type="match status" value="1"/>
</dbReference>
<keyword evidence="4 9" id="KW-0521">NADP</keyword>
<keyword evidence="19" id="KW-1185">Reference proteome</keyword>
<dbReference type="InterPro" id="IPR000343">
    <property type="entry name" value="4pyrrol_synth_GluRdtase"/>
</dbReference>
<evidence type="ECO:0000256" key="3">
    <source>
        <dbReference type="ARBA" id="ARBA00012970"/>
    </source>
</evidence>
<dbReference type="Pfam" id="PF00745">
    <property type="entry name" value="GlutR_dimer"/>
    <property type="match status" value="1"/>
</dbReference>
<dbReference type="InterPro" id="IPR036291">
    <property type="entry name" value="NAD(P)-bd_dom_sf"/>
</dbReference>
<name>A0A1N6GJH6_9GAMM</name>
<evidence type="ECO:0000256" key="8">
    <source>
        <dbReference type="ARBA" id="ARBA00068659"/>
    </source>
</evidence>
<comment type="domain">
    <text evidence="9">Possesses an unusual extended V-shaped dimeric structure with each monomer consisting of three distinct domains arranged along a curved 'spinal' alpha-helix. The N-terminal catalytic domain specifically recognizes the glutamate moiety of the substrate. The second domain is the NADPH-binding domain, and the third C-terminal domain is responsible for dimerization.</text>
</comment>
<comment type="miscellaneous">
    <text evidence="9">During catalysis, the active site Cys acts as a nucleophile attacking the alpha-carbonyl group of tRNA-bound glutamate with the formation of a thioester intermediate between enzyme and glutamate, and the concomitant release of tRNA(Glu). The thioester intermediate is finally reduced by direct hydride transfer from NADPH, to form the product GSA.</text>
</comment>
<dbReference type="PANTHER" id="PTHR43013:SF1">
    <property type="entry name" value="GLUTAMYL-TRNA REDUCTASE"/>
    <property type="match status" value="1"/>
</dbReference>
<feature type="binding site" evidence="9 11">
    <location>
        <begin position="49"/>
        <end position="52"/>
    </location>
    <ligand>
        <name>substrate</name>
    </ligand>
</feature>
<evidence type="ECO:0000256" key="12">
    <source>
        <dbReference type="PIRSR" id="PIRSR000445-3"/>
    </source>
</evidence>
<dbReference type="InterPro" id="IPR015896">
    <property type="entry name" value="4pyrrol_synth_GluRdtase_dimer"/>
</dbReference>
<dbReference type="GO" id="GO:0019353">
    <property type="term" value="P:protoporphyrinogen IX biosynthetic process from glutamate"/>
    <property type="evidence" value="ECO:0007669"/>
    <property type="project" value="TreeGrafter"/>
</dbReference>
<comment type="similarity">
    <text evidence="2 9 14">Belongs to the glutamyl-tRNA reductase family.</text>
</comment>
<dbReference type="EMBL" id="FSRE01000003">
    <property type="protein sequence ID" value="SIO07677.1"/>
    <property type="molecule type" value="Genomic_DNA"/>
</dbReference>
<dbReference type="PANTHER" id="PTHR43013">
    <property type="entry name" value="GLUTAMYL-TRNA REDUCTASE"/>
    <property type="match status" value="1"/>
</dbReference>
<dbReference type="RefSeq" id="WP_074201637.1">
    <property type="nucleotide sequence ID" value="NZ_FSRE01000003.1"/>
</dbReference>
<sequence length="425" mass="46872">MKLSVTGLNHTTAPVDIRERVAFGPEVIVPALQALAQQPHVRECMILSTCNRTELYCTFEDAPHLEQVETWLHNHFGLDAGTLSPYLYHHTDQQAVEHIMAVAAGLNSLVLGEPQILGQLKDAYQTAKQAGTLQQRLEWLMQQVFATAKKVRSETAIGENPVSVAFAAVSLARQFFGDLSEQTALLIGAGETCELVGRHLREAGIGHLIVANRTFDKAHDLAQQLGGFAIALDELKQHLPDADLLISSTASPTLLVERDDLAQALKQRRHRPIFAVDIAVPRDIDPAAGDLEDLYLYTVDDLQSIIEHNRKAREAAAAEAHELIRLQAEKVMARLRTQAMAAPLIRDFRTRAERVKSAQLEEALAQLQAGQNPEAVLTRLANQLTHKLIHHPTVYLRQAGESGDAHRLDMAAELLGLKPRKDTNA</sequence>
<dbReference type="OrthoDB" id="110209at2"/>
<evidence type="ECO:0000256" key="13">
    <source>
        <dbReference type="PIRSR" id="PIRSR000445-4"/>
    </source>
</evidence>
<dbReference type="Pfam" id="PF01488">
    <property type="entry name" value="Shikimate_DH"/>
    <property type="match status" value="1"/>
</dbReference>
<evidence type="ECO:0000256" key="11">
    <source>
        <dbReference type="PIRSR" id="PIRSR000445-2"/>
    </source>
</evidence>
<feature type="domain" description="Tetrapyrrole biosynthesis glutamyl-tRNA reductase dimerisation" evidence="15">
    <location>
        <begin position="319"/>
        <end position="417"/>
    </location>
</feature>
<dbReference type="SUPFAM" id="SSF69075">
    <property type="entry name" value="Glutamyl tRNA-reductase dimerization domain"/>
    <property type="match status" value="1"/>
</dbReference>
<evidence type="ECO:0000256" key="9">
    <source>
        <dbReference type="HAMAP-Rule" id="MF_00087"/>
    </source>
</evidence>
<dbReference type="FunFam" id="3.40.50.720:FF:000031">
    <property type="entry name" value="Glutamyl-tRNA reductase"/>
    <property type="match status" value="1"/>
</dbReference>
<evidence type="ECO:0000256" key="2">
    <source>
        <dbReference type="ARBA" id="ARBA00005916"/>
    </source>
</evidence>
<comment type="subunit">
    <text evidence="9">Homodimer.</text>
</comment>
<dbReference type="Pfam" id="PF05201">
    <property type="entry name" value="GlutR_N"/>
    <property type="match status" value="1"/>
</dbReference>